<feature type="signal peptide" evidence="1">
    <location>
        <begin position="1"/>
        <end position="30"/>
    </location>
</feature>
<dbReference type="AlphaFoldDB" id="A0A7S1NFN0"/>
<organism evidence="2">
    <name type="scientific">Eutreptiella gymnastica</name>
    <dbReference type="NCBI Taxonomy" id="73025"/>
    <lineage>
        <taxon>Eukaryota</taxon>
        <taxon>Discoba</taxon>
        <taxon>Euglenozoa</taxon>
        <taxon>Euglenida</taxon>
        <taxon>Spirocuta</taxon>
        <taxon>Euglenophyceae</taxon>
        <taxon>Eutreptiales</taxon>
        <taxon>Eutreptiaceae</taxon>
        <taxon>Eutreptiella</taxon>
    </lineage>
</organism>
<dbReference type="EMBL" id="HBGA01074653">
    <property type="protein sequence ID" value="CAD9016777.1"/>
    <property type="molecule type" value="Transcribed_RNA"/>
</dbReference>
<proteinExistence type="predicted"/>
<evidence type="ECO:0000313" key="2">
    <source>
        <dbReference type="EMBL" id="CAD9016777.1"/>
    </source>
</evidence>
<accession>A0A7S1NFN0</accession>
<gene>
    <name evidence="2" type="ORF">EGYM00392_LOCUS27886</name>
</gene>
<name>A0A7S1NFN0_9EUGL</name>
<keyword evidence="1" id="KW-0732">Signal</keyword>
<sequence>MSKLTSLLTFGLVVWIAFLNVALHAMHSSAQNLATLHDEVLKLDMEERAFMFEAQVSQHLDNLQLLTRKLSHEFSDYPTQPGAPPEDAHVSDIVDHIERIQSWHKSAKEALRGVESMHQEIQTKIDQMSRRADHMLTNYV</sequence>
<reference evidence="2" key="1">
    <citation type="submission" date="2021-01" db="EMBL/GenBank/DDBJ databases">
        <authorList>
            <person name="Corre E."/>
            <person name="Pelletier E."/>
            <person name="Niang G."/>
            <person name="Scheremetjew M."/>
            <person name="Finn R."/>
            <person name="Kale V."/>
            <person name="Holt S."/>
            <person name="Cochrane G."/>
            <person name="Meng A."/>
            <person name="Brown T."/>
            <person name="Cohen L."/>
        </authorList>
    </citation>
    <scope>NUCLEOTIDE SEQUENCE</scope>
    <source>
        <strain evidence="2">NIES-381</strain>
    </source>
</reference>
<feature type="chain" id="PRO_5031538007" evidence="1">
    <location>
        <begin position="31"/>
        <end position="140"/>
    </location>
</feature>
<evidence type="ECO:0000256" key="1">
    <source>
        <dbReference type="SAM" id="SignalP"/>
    </source>
</evidence>
<protein>
    <submittedName>
        <fullName evidence="2">Uncharacterized protein</fullName>
    </submittedName>
</protein>